<organism evidence="7 8">
    <name type="scientific">Clostridium ganghwense</name>
    <dbReference type="NCBI Taxonomy" id="312089"/>
    <lineage>
        <taxon>Bacteria</taxon>
        <taxon>Bacillati</taxon>
        <taxon>Bacillota</taxon>
        <taxon>Clostridia</taxon>
        <taxon>Eubacteriales</taxon>
        <taxon>Clostridiaceae</taxon>
        <taxon>Clostridium</taxon>
    </lineage>
</organism>
<reference evidence="7" key="1">
    <citation type="submission" date="2022-12" db="EMBL/GenBank/DDBJ databases">
        <authorList>
            <person name="Wang J."/>
        </authorList>
    </citation>
    <scope>NUCLEOTIDE SEQUENCE</scope>
    <source>
        <strain evidence="7">HY-42-06</strain>
    </source>
</reference>
<evidence type="ECO:0000259" key="6">
    <source>
        <dbReference type="SMART" id="SM00922"/>
    </source>
</evidence>
<dbReference type="InterPro" id="IPR013341">
    <property type="entry name" value="Mandelate_racemase_N_dom"/>
</dbReference>
<dbReference type="SFLD" id="SFLDF00009">
    <property type="entry name" value="o-succinylbenzoate_synthase"/>
    <property type="match status" value="1"/>
</dbReference>
<evidence type="ECO:0000256" key="3">
    <source>
        <dbReference type="ARBA" id="ARBA00022842"/>
    </source>
</evidence>
<evidence type="ECO:0000313" key="8">
    <source>
        <dbReference type="Proteomes" id="UP001079657"/>
    </source>
</evidence>
<dbReference type="InterPro" id="IPR013342">
    <property type="entry name" value="Mandelate_racemase_C"/>
</dbReference>
<dbReference type="InterPro" id="IPR029065">
    <property type="entry name" value="Enolase_C-like"/>
</dbReference>
<keyword evidence="2 5" id="KW-0479">Metal-binding</keyword>
<dbReference type="EMBL" id="JAPQES010000003">
    <property type="protein sequence ID" value="MCY6371205.1"/>
    <property type="molecule type" value="Genomic_DNA"/>
</dbReference>
<dbReference type="SMART" id="SM00922">
    <property type="entry name" value="MR_MLE"/>
    <property type="match status" value="1"/>
</dbReference>
<dbReference type="InterPro" id="IPR034603">
    <property type="entry name" value="Dipeptide_epimerase"/>
</dbReference>
<evidence type="ECO:0000256" key="2">
    <source>
        <dbReference type="ARBA" id="ARBA00022723"/>
    </source>
</evidence>
<sequence>MRIKDIKVGRITIPLRQPFKTATTTINEVNEVVVKIIADSGEVGIGSAVPSAQITGDSQKSIIDAVNLIKLKLYGMDIDNLEEIMSIIDNTISGNTSAKAALDMAVYDLFGKKYNIPLYKLFGGSKGQIITDITINIGTPEEMVKESLQAINNGFKHLKIKVGTDPILDFKRVKTIRQAVRKDIKIRVDADQGWTPKSAVKIITKFEDAGLDIELIEQPVKAWDLEGLKFVTDNVMTDILADESVHSSRDALKIMQMRAADLINIKLMKCGGFHNALKICSIAETMGIECMMGCMVESKIGITAAANFAMGKKNIVKTDLDMVLSFENDPVIGGAKFEENMIIANEGAGLGIKDVIGLEEII</sequence>
<accession>A0ABT4CQ80</accession>
<dbReference type="InterPro" id="IPR029017">
    <property type="entry name" value="Enolase-like_N"/>
</dbReference>
<dbReference type="PANTHER" id="PTHR48073:SF2">
    <property type="entry name" value="O-SUCCINYLBENZOATE SYNTHASE"/>
    <property type="match status" value="1"/>
</dbReference>
<proteinExistence type="inferred from homology"/>
<dbReference type="Pfam" id="PF02746">
    <property type="entry name" value="MR_MLE_N"/>
    <property type="match status" value="1"/>
</dbReference>
<comment type="cofactor">
    <cofactor evidence="5">
        <name>Mg(2+)</name>
        <dbReference type="ChEBI" id="CHEBI:18420"/>
    </cofactor>
    <text evidence="5">Binds 1 Mg(2+) ion per subunit.</text>
</comment>
<comment type="caution">
    <text evidence="7">The sequence shown here is derived from an EMBL/GenBank/DDBJ whole genome shotgun (WGS) entry which is preliminary data.</text>
</comment>
<evidence type="ECO:0000256" key="1">
    <source>
        <dbReference type="ARBA" id="ARBA00008031"/>
    </source>
</evidence>
<evidence type="ECO:0000313" key="7">
    <source>
        <dbReference type="EMBL" id="MCY6371205.1"/>
    </source>
</evidence>
<comment type="similarity">
    <text evidence="1 5">Belongs to the mandelate racemase/muconate lactonizing enzyme family.</text>
</comment>
<evidence type="ECO:0000256" key="4">
    <source>
        <dbReference type="ARBA" id="ARBA00023235"/>
    </source>
</evidence>
<keyword evidence="3 5" id="KW-0460">Magnesium</keyword>
<dbReference type="InterPro" id="IPR036849">
    <property type="entry name" value="Enolase-like_C_sf"/>
</dbReference>
<gene>
    <name evidence="7" type="ORF">OXH55_11215</name>
</gene>
<dbReference type="Gene3D" id="3.30.390.10">
    <property type="entry name" value="Enolase-like, N-terminal domain"/>
    <property type="match status" value="1"/>
</dbReference>
<dbReference type="SUPFAM" id="SSF54826">
    <property type="entry name" value="Enolase N-terminal domain-like"/>
    <property type="match status" value="1"/>
</dbReference>
<dbReference type="Pfam" id="PF13378">
    <property type="entry name" value="MR_MLE_C"/>
    <property type="match status" value="1"/>
</dbReference>
<dbReference type="SUPFAM" id="SSF51604">
    <property type="entry name" value="Enolase C-terminal domain-like"/>
    <property type="match status" value="1"/>
</dbReference>
<feature type="domain" description="Mandelate racemase/muconate lactonizing enzyme C-terminal" evidence="6">
    <location>
        <begin position="140"/>
        <end position="238"/>
    </location>
</feature>
<name>A0ABT4CQ80_9CLOT</name>
<protein>
    <recommendedName>
        <fullName evidence="5">Dipeptide epimerase</fullName>
        <ecNumber evidence="5">5.1.1.-</ecNumber>
    </recommendedName>
</protein>
<dbReference type="Gene3D" id="3.20.20.120">
    <property type="entry name" value="Enolase-like C-terminal domain"/>
    <property type="match status" value="1"/>
</dbReference>
<dbReference type="SFLD" id="SFLDG00180">
    <property type="entry name" value="muconate_cycloisomerase"/>
    <property type="match status" value="1"/>
</dbReference>
<dbReference type="RefSeq" id="WP_268050064.1">
    <property type="nucleotide sequence ID" value="NZ_JAPQES010000003.1"/>
</dbReference>
<dbReference type="Proteomes" id="UP001079657">
    <property type="component" value="Unassembled WGS sequence"/>
</dbReference>
<dbReference type="CDD" id="cd03319">
    <property type="entry name" value="L-Ala-DL-Glu_epimerase"/>
    <property type="match status" value="1"/>
</dbReference>
<evidence type="ECO:0000256" key="5">
    <source>
        <dbReference type="RuleBase" id="RU366006"/>
    </source>
</evidence>
<keyword evidence="4 5" id="KW-0413">Isomerase</keyword>
<dbReference type="SFLD" id="SFLDS00001">
    <property type="entry name" value="Enolase"/>
    <property type="match status" value="1"/>
</dbReference>
<dbReference type="EC" id="5.1.1.-" evidence="5"/>
<dbReference type="PANTHER" id="PTHR48073">
    <property type="entry name" value="O-SUCCINYLBENZOATE SYNTHASE-RELATED"/>
    <property type="match status" value="1"/>
</dbReference>
<keyword evidence="8" id="KW-1185">Reference proteome</keyword>